<keyword evidence="2" id="KW-1185">Reference proteome</keyword>
<evidence type="ECO:0000313" key="1">
    <source>
        <dbReference type="EMBL" id="GMN66568.1"/>
    </source>
</evidence>
<comment type="caution">
    <text evidence="1">The sequence shown here is derived from an EMBL/GenBank/DDBJ whole genome shotgun (WGS) entry which is preliminary data.</text>
</comment>
<accession>A0AA88E3P9</accession>
<organism evidence="1 2">
    <name type="scientific">Ficus carica</name>
    <name type="common">Common fig</name>
    <dbReference type="NCBI Taxonomy" id="3494"/>
    <lineage>
        <taxon>Eukaryota</taxon>
        <taxon>Viridiplantae</taxon>
        <taxon>Streptophyta</taxon>
        <taxon>Embryophyta</taxon>
        <taxon>Tracheophyta</taxon>
        <taxon>Spermatophyta</taxon>
        <taxon>Magnoliopsida</taxon>
        <taxon>eudicotyledons</taxon>
        <taxon>Gunneridae</taxon>
        <taxon>Pentapetalae</taxon>
        <taxon>rosids</taxon>
        <taxon>fabids</taxon>
        <taxon>Rosales</taxon>
        <taxon>Moraceae</taxon>
        <taxon>Ficeae</taxon>
        <taxon>Ficus</taxon>
    </lineage>
</organism>
<protein>
    <submittedName>
        <fullName evidence="1">Uncharacterized protein</fullName>
    </submittedName>
</protein>
<dbReference type="AlphaFoldDB" id="A0AA88E3P9"/>
<reference evidence="1" key="1">
    <citation type="submission" date="2023-07" db="EMBL/GenBank/DDBJ databases">
        <title>draft genome sequence of fig (Ficus carica).</title>
        <authorList>
            <person name="Takahashi T."/>
            <person name="Nishimura K."/>
        </authorList>
    </citation>
    <scope>NUCLEOTIDE SEQUENCE</scope>
</reference>
<evidence type="ECO:0000313" key="2">
    <source>
        <dbReference type="Proteomes" id="UP001187192"/>
    </source>
</evidence>
<dbReference type="EMBL" id="BTGU01000339">
    <property type="protein sequence ID" value="GMN66568.1"/>
    <property type="molecule type" value="Genomic_DNA"/>
</dbReference>
<gene>
    <name evidence="1" type="ORF">TIFTF001_035636</name>
</gene>
<dbReference type="Proteomes" id="UP001187192">
    <property type="component" value="Unassembled WGS sequence"/>
</dbReference>
<proteinExistence type="predicted"/>
<sequence length="233" mass="25508">MKGTFRSQHLGLVVESISTLPFSVRNSQRCPFFNNSTTSARRALQSMRATSSKRLMLKAYFGGNNRLLGSCFDDRSSRDLCHRGVQGSDIPLNLGKTTLPNLEVIVLVIRLARGVSRTPPARSSNPRVEPVALWSWEVNHCSILVSNVLISSDIMFLIIASIFIVPGGTGPSGDGDSSYDERQAVVDCEQSPVFPRDNRQWPTTIPSLDLSANALHLALIAVVLGSEILHQVH</sequence>
<name>A0AA88E3P9_FICCA</name>